<reference evidence="1 2" key="1">
    <citation type="submission" date="2020-08" db="EMBL/GenBank/DDBJ databases">
        <title>Sequencing the genomes of 1000 actinobacteria strains.</title>
        <authorList>
            <person name="Klenk H.-P."/>
        </authorList>
    </citation>
    <scope>NUCLEOTIDE SEQUENCE [LARGE SCALE GENOMIC DNA]</scope>
    <source>
        <strain evidence="1 2">DSM 41654</strain>
    </source>
</reference>
<dbReference type="Pfam" id="PF19374">
    <property type="entry name" value="DUF5949"/>
    <property type="match status" value="1"/>
</dbReference>
<dbReference type="InterPro" id="IPR045993">
    <property type="entry name" value="DUF5949"/>
</dbReference>
<name>A0A7W7RCK1_KITKI</name>
<dbReference type="RefSeq" id="WP_184947145.1">
    <property type="nucleotide sequence ID" value="NZ_JACHJV010000004.1"/>
</dbReference>
<sequence length="244" mass="26023">MDRIEPGEEFSRFWSEIFDSLVLDEHDQVVRPVRATCPRCATEGPVVPAVDPAAVLFAECGHVLELPGARERPASTPVYDPDMSNARSDNAPSAFGAIGTVGWIGEHPVTGAELPFLLAFNAGDGLLGPAEGQAATAALLEEMGIRPGLVLDHPTLLGSGPVTARITRSGSTPRVEVDVIPGFSMARDVVQEWADLAVDNKTIVLLFTTRLWPEGLTADMSAIDQFRNDRLTVDSSAVLIVPVS</sequence>
<evidence type="ECO:0000313" key="2">
    <source>
        <dbReference type="Proteomes" id="UP000540506"/>
    </source>
</evidence>
<accession>A0A7W7RCK1</accession>
<keyword evidence="2" id="KW-1185">Reference proteome</keyword>
<organism evidence="1 2">
    <name type="scientific">Kitasatospora kifunensis</name>
    <name type="common">Streptomyces kifunensis</name>
    <dbReference type="NCBI Taxonomy" id="58351"/>
    <lineage>
        <taxon>Bacteria</taxon>
        <taxon>Bacillati</taxon>
        <taxon>Actinomycetota</taxon>
        <taxon>Actinomycetes</taxon>
        <taxon>Kitasatosporales</taxon>
        <taxon>Streptomycetaceae</taxon>
        <taxon>Kitasatospora</taxon>
    </lineage>
</organism>
<dbReference type="EMBL" id="JACHJV010000004">
    <property type="protein sequence ID" value="MBB4929108.1"/>
    <property type="molecule type" value="Genomic_DNA"/>
</dbReference>
<dbReference type="AlphaFoldDB" id="A0A7W7RCK1"/>
<evidence type="ECO:0000313" key="1">
    <source>
        <dbReference type="EMBL" id="MBB4929108.1"/>
    </source>
</evidence>
<protein>
    <submittedName>
        <fullName evidence="1">Uncharacterized protein</fullName>
    </submittedName>
</protein>
<comment type="caution">
    <text evidence="1">The sequence shown here is derived from an EMBL/GenBank/DDBJ whole genome shotgun (WGS) entry which is preliminary data.</text>
</comment>
<proteinExistence type="predicted"/>
<gene>
    <name evidence="1" type="ORF">FHR34_008207</name>
</gene>
<dbReference type="Proteomes" id="UP000540506">
    <property type="component" value="Unassembled WGS sequence"/>
</dbReference>